<evidence type="ECO:0000313" key="2">
    <source>
        <dbReference type="EMBL" id="KGR05505.1"/>
    </source>
</evidence>
<evidence type="ECO:0000313" key="3">
    <source>
        <dbReference type="Proteomes" id="UP000030161"/>
    </source>
</evidence>
<keyword evidence="1" id="KW-0812">Transmembrane</keyword>
<proteinExistence type="predicted"/>
<reference evidence="2 3" key="1">
    <citation type="submission" date="2013-12" db="EMBL/GenBank/DDBJ databases">
        <title>The Genome Sequence of Candida albicans P78048.</title>
        <authorList>
            <consortium name="The Broad Institute Genome Sequencing Platform"/>
            <consortium name="The Broad Institute Genome Sequencing Center for Infectious Disease"/>
            <person name="Cuomo C."/>
            <person name="Bennett R."/>
            <person name="Hirakawa M."/>
            <person name="Noverr M."/>
            <person name="Mitchell A."/>
            <person name="Young S.K."/>
            <person name="Zeng Q."/>
            <person name="Gargeya S."/>
            <person name="Fitzgerald M."/>
            <person name="Abouelleil A."/>
            <person name="Alvarado L."/>
            <person name="Berlin A.M."/>
            <person name="Chapman S.B."/>
            <person name="Dewar J."/>
            <person name="Goldberg J."/>
            <person name="Griggs A."/>
            <person name="Gujja S."/>
            <person name="Hansen M."/>
            <person name="Howarth C."/>
            <person name="Imamovic A."/>
            <person name="Larimer J."/>
            <person name="McCowan C."/>
            <person name="Murphy C."/>
            <person name="Pearson M."/>
            <person name="Priest M."/>
            <person name="Roberts A."/>
            <person name="Saif S."/>
            <person name="Shea T."/>
            <person name="Sykes S."/>
            <person name="Wortman J."/>
            <person name="Nusbaum C."/>
            <person name="Birren B."/>
        </authorList>
    </citation>
    <scope>NUCLEOTIDE SEQUENCE [LARGE SCALE GENOMIC DNA]</scope>
    <source>
        <strain evidence="2 3">P78048</strain>
    </source>
</reference>
<dbReference type="Proteomes" id="UP000030161">
    <property type="component" value="Unassembled WGS sequence"/>
</dbReference>
<dbReference type="AlphaFoldDB" id="A0AB34PMW6"/>
<keyword evidence="1" id="KW-0472">Membrane</keyword>
<gene>
    <name evidence="2" type="ORF">MG3_05074</name>
</gene>
<accession>A0AB34PMW6</accession>
<feature type="transmembrane region" description="Helical" evidence="1">
    <location>
        <begin position="12"/>
        <end position="39"/>
    </location>
</feature>
<name>A0AB34PMW6_CANAX</name>
<protein>
    <submittedName>
        <fullName evidence="2">Uncharacterized protein</fullName>
    </submittedName>
</protein>
<sequence>MIPLRDDPRKIKLLVVIPSTSISIHTILIYCHFISFHFISFSHLLINS</sequence>
<dbReference type="EMBL" id="AJIX01000039">
    <property type="protein sequence ID" value="KGR05505.1"/>
    <property type="molecule type" value="Genomic_DNA"/>
</dbReference>
<comment type="caution">
    <text evidence="2">The sequence shown here is derived from an EMBL/GenBank/DDBJ whole genome shotgun (WGS) entry which is preliminary data.</text>
</comment>
<keyword evidence="1" id="KW-1133">Transmembrane helix</keyword>
<organism evidence="2 3">
    <name type="scientific">Candida albicans P78048</name>
    <dbReference type="NCBI Taxonomy" id="1094989"/>
    <lineage>
        <taxon>Eukaryota</taxon>
        <taxon>Fungi</taxon>
        <taxon>Dikarya</taxon>
        <taxon>Ascomycota</taxon>
        <taxon>Saccharomycotina</taxon>
        <taxon>Pichiomycetes</taxon>
        <taxon>Debaryomycetaceae</taxon>
        <taxon>Candida/Lodderomyces clade</taxon>
        <taxon>Candida</taxon>
    </lineage>
</organism>
<evidence type="ECO:0000256" key="1">
    <source>
        <dbReference type="SAM" id="Phobius"/>
    </source>
</evidence>